<evidence type="ECO:0000256" key="8">
    <source>
        <dbReference type="RuleBase" id="RU367143"/>
    </source>
</evidence>
<dbReference type="GO" id="GO:0009399">
    <property type="term" value="P:nitrogen fixation"/>
    <property type="evidence" value="ECO:0007669"/>
    <property type="project" value="UniProtKB-UniRule"/>
</dbReference>
<dbReference type="EC" id="2.3.3.14" evidence="3 8"/>
<dbReference type="AlphaFoldDB" id="A0A1H3FC24"/>
<name>A0A1H3FC24_9PSED</name>
<dbReference type="EMBL" id="FNNU01000007">
    <property type="protein sequence ID" value="SDX88445.1"/>
    <property type="molecule type" value="Genomic_DNA"/>
</dbReference>
<dbReference type="Pfam" id="PF00682">
    <property type="entry name" value="HMGL-like"/>
    <property type="match status" value="1"/>
</dbReference>
<evidence type="ECO:0000256" key="4">
    <source>
        <dbReference type="ARBA" id="ARBA00020735"/>
    </source>
</evidence>
<evidence type="ECO:0000259" key="9">
    <source>
        <dbReference type="PROSITE" id="PS50991"/>
    </source>
</evidence>
<evidence type="ECO:0000256" key="7">
    <source>
        <dbReference type="RuleBase" id="RU003523"/>
    </source>
</evidence>
<comment type="catalytic activity">
    <reaction evidence="6 8">
        <text>acetyl-CoA + 2-oxoglutarate + H2O = (2R)-homocitrate + CoA + H(+)</text>
        <dbReference type="Rhea" id="RHEA:12929"/>
        <dbReference type="ChEBI" id="CHEBI:15377"/>
        <dbReference type="ChEBI" id="CHEBI:15378"/>
        <dbReference type="ChEBI" id="CHEBI:16810"/>
        <dbReference type="ChEBI" id="CHEBI:57287"/>
        <dbReference type="ChEBI" id="CHEBI:57288"/>
        <dbReference type="ChEBI" id="CHEBI:58884"/>
        <dbReference type="EC" id="2.3.3.14"/>
    </reaction>
</comment>
<evidence type="ECO:0000256" key="3">
    <source>
        <dbReference type="ARBA" id="ARBA00012974"/>
    </source>
</evidence>
<dbReference type="GO" id="GO:0019752">
    <property type="term" value="P:carboxylic acid metabolic process"/>
    <property type="evidence" value="ECO:0007669"/>
    <property type="project" value="UniProtKB-UniRule"/>
</dbReference>
<organism evidence="10 11">
    <name type="scientific">Pseudomonas kuykendallii</name>
    <dbReference type="NCBI Taxonomy" id="1007099"/>
    <lineage>
        <taxon>Bacteria</taxon>
        <taxon>Pseudomonadati</taxon>
        <taxon>Pseudomonadota</taxon>
        <taxon>Gammaproteobacteria</taxon>
        <taxon>Pseudomonadales</taxon>
        <taxon>Pseudomonadaceae</taxon>
        <taxon>Pseudomonas</taxon>
    </lineage>
</organism>
<evidence type="ECO:0000313" key="11">
    <source>
        <dbReference type="Proteomes" id="UP000243778"/>
    </source>
</evidence>
<dbReference type="Gene3D" id="1.10.238.260">
    <property type="match status" value="1"/>
</dbReference>
<dbReference type="OrthoDB" id="9803573at2"/>
<dbReference type="GO" id="GO:0004410">
    <property type="term" value="F:homocitrate synthase activity"/>
    <property type="evidence" value="ECO:0007669"/>
    <property type="project" value="UniProtKB-UniRule"/>
</dbReference>
<keyword evidence="8" id="KW-0535">Nitrogen fixation</keyword>
<dbReference type="RefSeq" id="WP_090231421.1">
    <property type="nucleotide sequence ID" value="NZ_FNNU01000007.1"/>
</dbReference>
<dbReference type="PROSITE" id="PS00816">
    <property type="entry name" value="AIPM_HOMOCIT_SYNTH_2"/>
    <property type="match status" value="1"/>
</dbReference>
<keyword evidence="5 7" id="KW-0808">Transferase</keyword>
<dbReference type="Gene3D" id="3.20.20.70">
    <property type="entry name" value="Aldolase class I"/>
    <property type="match status" value="1"/>
</dbReference>
<evidence type="ECO:0000256" key="1">
    <source>
        <dbReference type="ARBA" id="ARBA00003050"/>
    </source>
</evidence>
<evidence type="ECO:0000256" key="6">
    <source>
        <dbReference type="ARBA" id="ARBA00048019"/>
    </source>
</evidence>
<dbReference type="SUPFAM" id="SSF51569">
    <property type="entry name" value="Aldolase"/>
    <property type="match status" value="1"/>
</dbReference>
<protein>
    <recommendedName>
        <fullName evidence="4 8">Homocitrate synthase</fullName>
        <ecNumber evidence="3 8">2.3.3.14</ecNumber>
    </recommendedName>
</protein>
<sequence>MKGESAAVIIDDTTLRDGEQSAGVAFSLEEKLAIARGLDQLGVPELEIGIPAMGEEECDSIRAVAALGLQADLLVWCRMHAGDLIACRNLPVQMVDLSIPVSDLHIHKKLGRDRAWVLRQIEYLVPLALDSGWRVLVGCEDASRADPDFLAEVAEAAQRAGAQRLRFADTLGILEPFGVYQRIAQLRSVCDLELEMHAHDDLGLATSNSLAAVKAGAGHVNTTVNGLGERAGNAALEEVAVGLMTLYGVDCGLDLTAFPALSQQVAQAAGRPVGWQKSLVGEGVFTHEAGIHVDGLLKDPLIYQGLDPALIGREHRLVLGKHSGSRSVQASFARIGIELSLNDAGLLLPAIRALAVRCKRAPRDEELLALHALCNPPALSPSQGDAHVRTN</sequence>
<evidence type="ECO:0000256" key="2">
    <source>
        <dbReference type="ARBA" id="ARBA00006154"/>
    </source>
</evidence>
<gene>
    <name evidence="10" type="ORF">SAMN05216287_4013</name>
</gene>
<evidence type="ECO:0000256" key="5">
    <source>
        <dbReference type="ARBA" id="ARBA00022679"/>
    </source>
</evidence>
<dbReference type="InterPro" id="IPR002034">
    <property type="entry name" value="AIPM/Hcit_synth_CS"/>
</dbReference>
<dbReference type="Proteomes" id="UP000243778">
    <property type="component" value="Unassembled WGS sequence"/>
</dbReference>
<comment type="function">
    <text evidence="1 8">This protein is a Fe-Mo-cofactor biosynthetic component.</text>
</comment>
<dbReference type="PROSITE" id="PS00815">
    <property type="entry name" value="AIPM_HOMOCIT_SYNTH_1"/>
    <property type="match status" value="1"/>
</dbReference>
<dbReference type="STRING" id="1007099.SAMN05216287_4013"/>
<accession>A0A1H3FC24</accession>
<evidence type="ECO:0000313" key="10">
    <source>
        <dbReference type="EMBL" id="SDX88445.1"/>
    </source>
</evidence>
<dbReference type="InterPro" id="IPR054691">
    <property type="entry name" value="LeuA/HCS_post-cat"/>
</dbReference>
<reference evidence="11" key="1">
    <citation type="submission" date="2016-10" db="EMBL/GenBank/DDBJ databases">
        <authorList>
            <person name="Varghese N."/>
            <person name="Submissions S."/>
        </authorList>
    </citation>
    <scope>NUCLEOTIDE SEQUENCE [LARGE SCALE GENOMIC DNA]</scope>
    <source>
        <strain evidence="11">NRRL B-59562</strain>
    </source>
</reference>
<dbReference type="CDD" id="cd07939">
    <property type="entry name" value="DRE_TIM_NifV"/>
    <property type="match status" value="1"/>
</dbReference>
<dbReference type="InterPro" id="IPR000891">
    <property type="entry name" value="PYR_CT"/>
</dbReference>
<dbReference type="InterPro" id="IPR013477">
    <property type="entry name" value="NifV/FrbC"/>
</dbReference>
<keyword evidence="11" id="KW-1185">Reference proteome</keyword>
<dbReference type="Pfam" id="PF22617">
    <property type="entry name" value="HCS_D2"/>
    <property type="match status" value="1"/>
</dbReference>
<dbReference type="InterPro" id="IPR013785">
    <property type="entry name" value="Aldolase_TIM"/>
</dbReference>
<dbReference type="PANTHER" id="PTHR42880:SF1">
    <property type="entry name" value="ISOPROPYLMALATE_HOMOCITRATE_CITRAMALATE SYNTHASE FAMILY PROTEIN"/>
    <property type="match status" value="1"/>
</dbReference>
<feature type="domain" description="Pyruvate carboxyltransferase" evidence="9">
    <location>
        <begin position="8"/>
        <end position="259"/>
    </location>
</feature>
<dbReference type="NCBIfam" id="TIGR02660">
    <property type="entry name" value="nifV_homocitr"/>
    <property type="match status" value="1"/>
</dbReference>
<comment type="similarity">
    <text evidence="2 7">Belongs to the alpha-IPM synthase/homocitrate synthase family.</text>
</comment>
<proteinExistence type="inferred from homology"/>
<dbReference type="PANTHER" id="PTHR42880">
    <property type="entry name" value="HOMOCITRATE SYNTHASE"/>
    <property type="match status" value="1"/>
</dbReference>
<dbReference type="PROSITE" id="PS50991">
    <property type="entry name" value="PYR_CT"/>
    <property type="match status" value="1"/>
</dbReference>